<evidence type="ECO:0000313" key="11">
    <source>
        <dbReference type="Proteomes" id="UP000233786"/>
    </source>
</evidence>
<evidence type="ECO:0000256" key="3">
    <source>
        <dbReference type="ARBA" id="ARBA00022676"/>
    </source>
</evidence>
<evidence type="ECO:0000256" key="6">
    <source>
        <dbReference type="ARBA" id="ARBA00022989"/>
    </source>
</evidence>
<evidence type="ECO:0000259" key="9">
    <source>
        <dbReference type="Pfam" id="PF13231"/>
    </source>
</evidence>
<feature type="transmembrane region" description="Helical" evidence="8">
    <location>
        <begin position="262"/>
        <end position="285"/>
    </location>
</feature>
<dbReference type="STRING" id="994479.GCA_000194155_00904"/>
<dbReference type="PANTHER" id="PTHR33908:SF11">
    <property type="entry name" value="MEMBRANE PROTEIN"/>
    <property type="match status" value="1"/>
</dbReference>
<feature type="transmembrane region" description="Helical" evidence="8">
    <location>
        <begin position="320"/>
        <end position="336"/>
    </location>
</feature>
<keyword evidence="3 10" id="KW-0328">Glycosyltransferase</keyword>
<dbReference type="GO" id="GO:0005886">
    <property type="term" value="C:plasma membrane"/>
    <property type="evidence" value="ECO:0007669"/>
    <property type="project" value="UniProtKB-SubCell"/>
</dbReference>
<feature type="transmembrane region" description="Helical" evidence="8">
    <location>
        <begin position="343"/>
        <end position="362"/>
    </location>
</feature>
<gene>
    <name evidence="10" type="ORF">A8926_5544</name>
</gene>
<evidence type="ECO:0000256" key="4">
    <source>
        <dbReference type="ARBA" id="ARBA00022679"/>
    </source>
</evidence>
<feature type="transmembrane region" description="Helical" evidence="8">
    <location>
        <begin position="96"/>
        <end position="116"/>
    </location>
</feature>
<dbReference type="Proteomes" id="UP000233786">
    <property type="component" value="Unassembled WGS sequence"/>
</dbReference>
<evidence type="ECO:0000256" key="2">
    <source>
        <dbReference type="ARBA" id="ARBA00022475"/>
    </source>
</evidence>
<proteinExistence type="predicted"/>
<keyword evidence="7 8" id="KW-0472">Membrane</keyword>
<feature type="transmembrane region" description="Helical" evidence="8">
    <location>
        <begin position="297"/>
        <end position="314"/>
    </location>
</feature>
<dbReference type="Pfam" id="PF13231">
    <property type="entry name" value="PMT_2"/>
    <property type="match status" value="1"/>
</dbReference>
<dbReference type="GO" id="GO:0016763">
    <property type="term" value="F:pentosyltransferase activity"/>
    <property type="evidence" value="ECO:0007669"/>
    <property type="project" value="TreeGrafter"/>
</dbReference>
<feature type="domain" description="Glycosyltransferase RgtA/B/C/D-like" evidence="9">
    <location>
        <begin position="76"/>
        <end position="240"/>
    </location>
</feature>
<dbReference type="InterPro" id="IPR050297">
    <property type="entry name" value="LipidA_mod_glycosyltrf_83"/>
</dbReference>
<dbReference type="GO" id="GO:0009103">
    <property type="term" value="P:lipopolysaccharide biosynthetic process"/>
    <property type="evidence" value="ECO:0007669"/>
    <property type="project" value="UniProtKB-ARBA"/>
</dbReference>
<reference evidence="10" key="1">
    <citation type="submission" date="2017-12" db="EMBL/GenBank/DDBJ databases">
        <title>Sequencing the genomes of 1000 Actinobacteria strains.</title>
        <authorList>
            <person name="Klenk H.-P."/>
        </authorList>
    </citation>
    <scope>NUCLEOTIDE SEQUENCE [LARGE SCALE GENOMIC DNA]</scope>
    <source>
        <strain evidence="10">DSM 44228</strain>
    </source>
</reference>
<keyword evidence="5 8" id="KW-0812">Transmembrane</keyword>
<accession>A0A2N3Y3P7</accession>
<dbReference type="PANTHER" id="PTHR33908">
    <property type="entry name" value="MANNOSYLTRANSFERASE YKCB-RELATED"/>
    <property type="match status" value="1"/>
</dbReference>
<evidence type="ECO:0000256" key="7">
    <source>
        <dbReference type="ARBA" id="ARBA00023136"/>
    </source>
</evidence>
<organism evidence="10 11">
    <name type="scientific">Saccharopolyspora spinosa</name>
    <dbReference type="NCBI Taxonomy" id="60894"/>
    <lineage>
        <taxon>Bacteria</taxon>
        <taxon>Bacillati</taxon>
        <taxon>Actinomycetota</taxon>
        <taxon>Actinomycetes</taxon>
        <taxon>Pseudonocardiales</taxon>
        <taxon>Pseudonocardiaceae</taxon>
        <taxon>Saccharopolyspora</taxon>
    </lineage>
</organism>
<feature type="transmembrane region" description="Helical" evidence="8">
    <location>
        <begin position="222"/>
        <end position="242"/>
    </location>
</feature>
<keyword evidence="11" id="KW-1185">Reference proteome</keyword>
<comment type="caution">
    <text evidence="10">The sequence shown here is derived from an EMBL/GenBank/DDBJ whole genome shotgun (WGS) entry which is preliminary data.</text>
</comment>
<keyword evidence="2" id="KW-1003">Cell membrane</keyword>
<evidence type="ECO:0000256" key="8">
    <source>
        <dbReference type="SAM" id="Phobius"/>
    </source>
</evidence>
<keyword evidence="4" id="KW-0808">Transferase</keyword>
<dbReference type="AlphaFoldDB" id="A0A2N3Y3P7"/>
<comment type="subcellular location">
    <subcellularLocation>
        <location evidence="1">Cell membrane</location>
        <topology evidence="1">Multi-pass membrane protein</topology>
    </subcellularLocation>
</comment>
<evidence type="ECO:0000313" key="10">
    <source>
        <dbReference type="EMBL" id="PKW17566.1"/>
    </source>
</evidence>
<evidence type="ECO:0000256" key="5">
    <source>
        <dbReference type="ARBA" id="ARBA00022692"/>
    </source>
</evidence>
<evidence type="ECO:0000256" key="1">
    <source>
        <dbReference type="ARBA" id="ARBA00004651"/>
    </source>
</evidence>
<name>A0A2N3Y3P7_SACSN</name>
<dbReference type="InterPro" id="IPR038731">
    <property type="entry name" value="RgtA/B/C-like"/>
</dbReference>
<sequence length="506" mass="55718">MHGEQMSTNSGTTLDAETTDRIPRPLAPFARTPVLTVAALVAGLLMALTTSYGYVTDELYFLAAGKYYPAWGYMDQQPLVPLLAAFLDRMFPDSPFAFRLLPAVATALGAIITALISRELGGNRKAQALAATAYPLSPWILLNGHWLTASTMELLQWTAMLWLLIRWARLRHGGITRDRLLLGIGLLTTLAVQTKFQVVVLVTALLLSIACTGPRSLFTRPMLWLAAAIPLVTAIPTLWWQAANGWPALDMSSAVNSENDRLFLLPTALLYAGLVVGAVSCCYGLVRLLRAPELAPFRFLGWGTTAVFLFFLVAGGRPNYVAGLFGLLFAAAATGLQRHSGKLLWPAYLLSAVLPLVALPIYPLGFLARHPEFPSYARLYETGWPELTESVAHAYRALPAEQQRRTVIVAESYYLAGALDVRGRKAGLPRTYSPHRGYWFFGAPPDDADTVLYIGKQHPLADHFGQSRELGEIETGLVNMVQSNTITLYQNPKQPWHTLWPQIRTM</sequence>
<dbReference type="EMBL" id="PJNB01000001">
    <property type="protein sequence ID" value="PKW17566.1"/>
    <property type="molecule type" value="Genomic_DNA"/>
</dbReference>
<feature type="transmembrane region" description="Helical" evidence="8">
    <location>
        <begin position="34"/>
        <end position="55"/>
    </location>
</feature>
<protein>
    <submittedName>
        <fullName evidence="10">Dolichyl-phosphate-mannose-protein mannosyltransferase</fullName>
    </submittedName>
</protein>
<keyword evidence="6 8" id="KW-1133">Transmembrane helix</keyword>